<reference evidence="9" key="1">
    <citation type="submission" date="2022-11" db="UniProtKB">
        <authorList>
            <consortium name="WormBaseParasite"/>
        </authorList>
    </citation>
    <scope>IDENTIFICATION</scope>
</reference>
<dbReference type="PANTHER" id="PTHR14152:SF5">
    <property type="entry name" value="U4_U6.U5 TRI-SNRNP-ASSOCIATED PROTEIN 1"/>
    <property type="match status" value="1"/>
</dbReference>
<dbReference type="Pfam" id="PF19252">
    <property type="entry name" value="HIND"/>
    <property type="match status" value="1"/>
</dbReference>
<feature type="compositionally biased region" description="Low complexity" evidence="7">
    <location>
        <begin position="455"/>
        <end position="469"/>
    </location>
</feature>
<name>A0A914GV50_GLORO</name>
<keyword evidence="3" id="KW-0507">mRNA processing</keyword>
<dbReference type="WBParaSite" id="Gr19_v10_g11623.t1">
    <property type="protein sequence ID" value="Gr19_v10_g11623.t1"/>
    <property type="gene ID" value="Gr19_v10_g11623"/>
</dbReference>
<organism evidence="8 9">
    <name type="scientific">Globodera rostochiensis</name>
    <name type="common">Golden nematode worm</name>
    <name type="synonym">Heterodera rostochiensis</name>
    <dbReference type="NCBI Taxonomy" id="31243"/>
    <lineage>
        <taxon>Eukaryota</taxon>
        <taxon>Metazoa</taxon>
        <taxon>Ecdysozoa</taxon>
        <taxon>Nematoda</taxon>
        <taxon>Chromadorea</taxon>
        <taxon>Rhabditida</taxon>
        <taxon>Tylenchina</taxon>
        <taxon>Tylenchomorpha</taxon>
        <taxon>Tylenchoidea</taxon>
        <taxon>Heteroderidae</taxon>
        <taxon>Heteroderinae</taxon>
        <taxon>Globodera</taxon>
    </lineage>
</organism>
<dbReference type="InterPro" id="IPR045347">
    <property type="entry name" value="HIND"/>
</dbReference>
<feature type="region of interest" description="Disordered" evidence="7">
    <location>
        <begin position="1"/>
        <end position="71"/>
    </location>
</feature>
<feature type="coiled-coil region" evidence="6">
    <location>
        <begin position="168"/>
        <end position="195"/>
    </location>
</feature>
<feature type="compositionally biased region" description="Acidic residues" evidence="7">
    <location>
        <begin position="556"/>
        <end position="566"/>
    </location>
</feature>
<dbReference type="AlphaFoldDB" id="A0A914GV50"/>
<feature type="region of interest" description="Disordered" evidence="7">
    <location>
        <begin position="206"/>
        <end position="228"/>
    </location>
</feature>
<evidence type="ECO:0000313" key="9">
    <source>
        <dbReference type="WBParaSite" id="Gr19_v10_g11623.t1"/>
    </source>
</evidence>
<dbReference type="GO" id="GO:0046540">
    <property type="term" value="C:U4/U6 x U5 tri-snRNP complex"/>
    <property type="evidence" value="ECO:0007669"/>
    <property type="project" value="InterPro"/>
</dbReference>
<evidence type="ECO:0000256" key="5">
    <source>
        <dbReference type="ARBA" id="ARBA00023242"/>
    </source>
</evidence>
<keyword evidence="8" id="KW-1185">Reference proteome</keyword>
<dbReference type="GO" id="GO:0045292">
    <property type="term" value="P:mRNA cis splicing, via spliceosome"/>
    <property type="evidence" value="ECO:0007669"/>
    <property type="project" value="TreeGrafter"/>
</dbReference>
<feature type="compositionally biased region" description="Basic and acidic residues" evidence="7">
    <location>
        <begin position="899"/>
        <end position="911"/>
    </location>
</feature>
<protein>
    <submittedName>
        <fullName evidence="9">U4/U6.U5 tri-snRNP-associated protein 1</fullName>
    </submittedName>
</protein>
<evidence type="ECO:0000313" key="8">
    <source>
        <dbReference type="Proteomes" id="UP000887572"/>
    </source>
</evidence>
<feature type="region of interest" description="Disordered" evidence="7">
    <location>
        <begin position="83"/>
        <end position="103"/>
    </location>
</feature>
<dbReference type="Pfam" id="PF03343">
    <property type="entry name" value="SART-1"/>
    <property type="match status" value="2"/>
</dbReference>
<feature type="region of interest" description="Disordered" evidence="7">
    <location>
        <begin position="422"/>
        <end position="535"/>
    </location>
</feature>
<keyword evidence="6" id="KW-0175">Coiled coil</keyword>
<feature type="compositionally biased region" description="Basic and acidic residues" evidence="7">
    <location>
        <begin position="704"/>
        <end position="717"/>
    </location>
</feature>
<comment type="subcellular location">
    <subcellularLocation>
        <location evidence="1">Nucleus</location>
    </subcellularLocation>
</comment>
<feature type="region of interest" description="Disordered" evidence="7">
    <location>
        <begin position="893"/>
        <end position="926"/>
    </location>
</feature>
<evidence type="ECO:0000256" key="3">
    <source>
        <dbReference type="ARBA" id="ARBA00022664"/>
    </source>
</evidence>
<feature type="region of interest" description="Disordered" evidence="7">
    <location>
        <begin position="838"/>
        <end position="860"/>
    </location>
</feature>
<dbReference type="PANTHER" id="PTHR14152">
    <property type="entry name" value="SQUAMOUS CELL CARCINOMA ANTIGEN RECOGNISED BY CYTOTOXIC T LYMPHOCYTES"/>
    <property type="match status" value="1"/>
</dbReference>
<proteinExistence type="inferred from homology"/>
<sequence length="957" mass="107454">MPSNKYERKRKKDLDSDTTHEQRKRRDDEEESESHRRHRSRSPKKSSRHKKQREASPEDEGGDTNVESLSIEETNKLRAKLGLAPLELDDKSEPVEKEDGSGEKVFTEYGIEIVHKAAKSWAEERHGKEVKEKLDTRKKQREVYTKVLKAKKTLGEESDEEAAGTNDMTKWVEKSRKLEEEMRKAEHKAKLLDEMDEAFGIGGLIQAEQQKQKRRTTSKTEAASSSLSGAGLVVGHSIQQFSEGRETVLILQDKEILDEAEDEVLINPNMLENERHKLNVEKRKKKDNYQPYEEEVDEFGQIRKQQMLSKYDEGMDGEKERETFRLDESGQYDLDKEAQELETRRRLMMLNKKFETLDSTKYTLATEFHTEEEMIAFRRPKKKGGKSERKRKTLKAADLVLESLDETEEEKRLRETKLAARRAEMAGAGGDASSAEKAKAEFRDTLKEESEIKTEAAAADAAAAAAFAGGDEREDGELVDEERARRKDGGKGRKRRHRDEERQGVAAAAVPGDATAAVAEDATPPGGKEKWKGARANVNVDLLKSLADKMKRDAEQAEDDEEEEEDQFPHVTNGAAAAGPLLFIEDEAEEELNAVLAKARRLRQAELQIAAQKKNAAAGVAVSRSVKMEQYNGVSSDEEETAAATAAMTAQERNAVVFDSTSEKYKSIGGIYGLFSASKDPVKMEPILEEEDEAATTKRSSTSEQKKKAAAAKEVRKGRSTGSDTEMMVEGVDADVFDSLLRMDTTTKEEQQEEEEEHGSSDSQSDDDDIPSGTMTYTNILGEEKDVTKGVGAMLKLAGQKGYLESGERKLDEGKLKHLESKRFSKVEQGRYDIEDKTMRKLERMGTTGTGPTRPFPDKAEYTPKFEINYADQKGRILDPKEAFRVLSWKFHGKGPGKKQAEKHAAKVVKREKLKKMNSMDTPLGTLNKQLKKQEQLQAPYLVLSGRGDGGQPLQKE</sequence>
<dbReference type="InterPro" id="IPR005011">
    <property type="entry name" value="SNU66/SART1"/>
</dbReference>
<dbReference type="GO" id="GO:0000481">
    <property type="term" value="P:maturation of 5S rRNA"/>
    <property type="evidence" value="ECO:0007669"/>
    <property type="project" value="TreeGrafter"/>
</dbReference>
<feature type="compositionally biased region" description="Basic residues" evidence="7">
    <location>
        <begin position="35"/>
        <end position="52"/>
    </location>
</feature>
<feature type="compositionally biased region" description="Basic and acidic residues" evidence="7">
    <location>
        <begin position="481"/>
        <end position="491"/>
    </location>
</feature>
<accession>A0A914GV50</accession>
<keyword evidence="4" id="KW-0508">mRNA splicing</keyword>
<keyword evidence="5" id="KW-0539">Nucleus</keyword>
<evidence type="ECO:0000256" key="6">
    <source>
        <dbReference type="SAM" id="Coils"/>
    </source>
</evidence>
<evidence type="ECO:0000256" key="4">
    <source>
        <dbReference type="ARBA" id="ARBA00023187"/>
    </source>
</evidence>
<feature type="region of interest" description="Disordered" evidence="7">
    <location>
        <begin position="549"/>
        <end position="574"/>
    </location>
</feature>
<feature type="compositionally biased region" description="Low complexity" evidence="7">
    <location>
        <begin position="505"/>
        <end position="519"/>
    </location>
</feature>
<evidence type="ECO:0000256" key="7">
    <source>
        <dbReference type="SAM" id="MobiDB-lite"/>
    </source>
</evidence>
<evidence type="ECO:0000256" key="1">
    <source>
        <dbReference type="ARBA" id="ARBA00004123"/>
    </source>
</evidence>
<feature type="region of interest" description="Disordered" evidence="7">
    <location>
        <begin position="685"/>
        <end position="781"/>
    </location>
</feature>
<feature type="compositionally biased region" description="Basic and acidic residues" evidence="7">
    <location>
        <begin position="12"/>
        <end position="27"/>
    </location>
</feature>
<feature type="compositionally biased region" description="Basic and acidic residues" evidence="7">
    <location>
        <begin position="434"/>
        <end position="454"/>
    </location>
</feature>
<dbReference type="Proteomes" id="UP000887572">
    <property type="component" value="Unplaced"/>
</dbReference>
<comment type="similarity">
    <text evidence="2">Belongs to the SNU66/SART1 family.</text>
</comment>
<evidence type="ECO:0000256" key="2">
    <source>
        <dbReference type="ARBA" id="ARBA00006076"/>
    </source>
</evidence>
<feature type="compositionally biased region" description="Basic and acidic residues" evidence="7">
    <location>
        <begin position="88"/>
        <end position="103"/>
    </location>
</feature>